<feature type="non-terminal residue" evidence="1">
    <location>
        <position position="1"/>
    </location>
</feature>
<evidence type="ECO:0000313" key="1">
    <source>
        <dbReference type="EMBL" id="CAF4547712.1"/>
    </source>
</evidence>
<feature type="non-terminal residue" evidence="1">
    <location>
        <position position="81"/>
    </location>
</feature>
<accession>A0A8S2YIH2</accession>
<name>A0A8S2YIH2_9BILA</name>
<proteinExistence type="predicted"/>
<dbReference type="EMBL" id="CAJOBH010087444">
    <property type="protein sequence ID" value="CAF4547712.1"/>
    <property type="molecule type" value="Genomic_DNA"/>
</dbReference>
<dbReference type="AlphaFoldDB" id="A0A8S2YIH2"/>
<evidence type="ECO:0000313" key="2">
    <source>
        <dbReference type="Proteomes" id="UP000681967"/>
    </source>
</evidence>
<dbReference type="Proteomes" id="UP000681967">
    <property type="component" value="Unassembled WGS sequence"/>
</dbReference>
<sequence length="81" mass="8958">NIHDQLKTLDQTIKGLPYQILSESKRSSSYDERTNADNLRRVPLSQPIAANPNNSIASLDVQAANLFTSLLTLQTTIQCSD</sequence>
<protein>
    <submittedName>
        <fullName evidence="1">Uncharacterized protein</fullName>
    </submittedName>
</protein>
<reference evidence="1" key="1">
    <citation type="submission" date="2021-02" db="EMBL/GenBank/DDBJ databases">
        <authorList>
            <person name="Nowell W R."/>
        </authorList>
    </citation>
    <scope>NUCLEOTIDE SEQUENCE</scope>
</reference>
<organism evidence="1 2">
    <name type="scientific">Rotaria magnacalcarata</name>
    <dbReference type="NCBI Taxonomy" id="392030"/>
    <lineage>
        <taxon>Eukaryota</taxon>
        <taxon>Metazoa</taxon>
        <taxon>Spiralia</taxon>
        <taxon>Gnathifera</taxon>
        <taxon>Rotifera</taxon>
        <taxon>Eurotatoria</taxon>
        <taxon>Bdelloidea</taxon>
        <taxon>Philodinida</taxon>
        <taxon>Philodinidae</taxon>
        <taxon>Rotaria</taxon>
    </lineage>
</organism>
<gene>
    <name evidence="1" type="ORF">BYL167_LOCUS37975</name>
</gene>
<comment type="caution">
    <text evidence="1">The sequence shown here is derived from an EMBL/GenBank/DDBJ whole genome shotgun (WGS) entry which is preliminary data.</text>
</comment>